<evidence type="ECO:0000313" key="4">
    <source>
        <dbReference type="Proteomes" id="UP000240830"/>
    </source>
</evidence>
<accession>A0A2H9TM80</accession>
<keyword evidence="4" id="KW-1185">Reference proteome</keyword>
<feature type="chain" id="PRO_5014162340" evidence="2">
    <location>
        <begin position="17"/>
        <end position="333"/>
    </location>
</feature>
<evidence type="ECO:0000313" key="3">
    <source>
        <dbReference type="EMBL" id="PJF18881.1"/>
    </source>
</evidence>
<proteinExistence type="predicted"/>
<feature type="signal peptide" evidence="2">
    <location>
        <begin position="1"/>
        <end position="16"/>
    </location>
</feature>
<sequence>MLKLLTLLPLLAYAAARDLQMVTNTNSTVYAESKHNAETIGYYFALTNNVLSVMINGTTTAQLIPQEPVGYMIMPQLLLEYNQTMDANKTESRAGFMFKQGDIAHWGTGLAATKFESRGADNSTVDVWQVSANWTNSYAPDGKNTTVPKFHALMYIASAPTKFEGHNLTDDAITIRFSILEYPFMLNNSTLALNQLALSESAGITAINGTSADGPSIYGGNLRVDKTALVDGEKQNITIIHYNNEAIDIVAGNSTRVNVTSWTKESLLLSFANSYNAKNVTFDQRLGISMSNCDCEQNANSENSANLMTSSTMLTVFVAVLGALVLALPVLVF</sequence>
<feature type="transmembrane region" description="Helical" evidence="1">
    <location>
        <begin position="313"/>
        <end position="332"/>
    </location>
</feature>
<comment type="caution">
    <text evidence="3">The sequence shown here is derived from an EMBL/GenBank/DDBJ whole genome shotgun (WGS) entry which is preliminary data.</text>
</comment>
<name>A0A2H9TM80_9FUNG</name>
<dbReference type="EMBL" id="MTSL01000097">
    <property type="protein sequence ID" value="PJF18881.1"/>
    <property type="molecule type" value="Genomic_DNA"/>
</dbReference>
<organism evidence="3 4">
    <name type="scientific">Paramicrosporidium saccamoebae</name>
    <dbReference type="NCBI Taxonomy" id="1246581"/>
    <lineage>
        <taxon>Eukaryota</taxon>
        <taxon>Fungi</taxon>
        <taxon>Fungi incertae sedis</taxon>
        <taxon>Cryptomycota</taxon>
        <taxon>Cryptomycota incertae sedis</taxon>
        <taxon>Paramicrosporidium</taxon>
    </lineage>
</organism>
<dbReference type="AlphaFoldDB" id="A0A2H9TM80"/>
<keyword evidence="2" id="KW-0732">Signal</keyword>
<reference evidence="3 4" key="1">
    <citation type="submission" date="2016-10" db="EMBL/GenBank/DDBJ databases">
        <title>The genome of Paramicrosporidium saccamoebae is the missing link in understanding Cryptomycota and Microsporidia evolution.</title>
        <authorList>
            <person name="Quandt C.A."/>
            <person name="Beaudet D."/>
            <person name="Corsaro D."/>
            <person name="Michel R."/>
            <person name="Corradi N."/>
            <person name="James T."/>
        </authorList>
    </citation>
    <scope>NUCLEOTIDE SEQUENCE [LARGE SCALE GENOMIC DNA]</scope>
    <source>
        <strain evidence="3 4">KSL3</strain>
    </source>
</reference>
<keyword evidence="1" id="KW-1133">Transmembrane helix</keyword>
<evidence type="ECO:0000256" key="2">
    <source>
        <dbReference type="SAM" id="SignalP"/>
    </source>
</evidence>
<gene>
    <name evidence="3" type="ORF">PSACC_01294</name>
</gene>
<keyword evidence="1" id="KW-0472">Membrane</keyword>
<protein>
    <submittedName>
        <fullName evidence="3">Uncharacterized protein</fullName>
    </submittedName>
</protein>
<keyword evidence="1" id="KW-0812">Transmembrane</keyword>
<evidence type="ECO:0000256" key="1">
    <source>
        <dbReference type="SAM" id="Phobius"/>
    </source>
</evidence>
<dbReference type="Proteomes" id="UP000240830">
    <property type="component" value="Unassembled WGS sequence"/>
</dbReference>